<dbReference type="RefSeq" id="WP_123608635.1">
    <property type="nucleotide sequence ID" value="NZ_RJVG01000003.1"/>
</dbReference>
<dbReference type="OrthoDB" id="2901896at2"/>
<accession>A0A3N1XSF7</accession>
<name>A0A3N1XSF7_9FIRM</name>
<evidence type="ECO:0000313" key="1">
    <source>
        <dbReference type="EMBL" id="ROR29178.1"/>
    </source>
</evidence>
<gene>
    <name evidence="1" type="ORF">EDD66_103113</name>
</gene>
<sequence>MAGYTHGTSRRYISLYRESIEKTIAGVNKNFRQMDFENADAKNEMEEHINNIITYCNQLLYELDSIFLMD</sequence>
<keyword evidence="2" id="KW-1185">Reference proteome</keyword>
<reference evidence="1 2" key="1">
    <citation type="submission" date="2018-11" db="EMBL/GenBank/DDBJ databases">
        <title>Genomic Encyclopedia of Type Strains, Phase IV (KMG-IV): sequencing the most valuable type-strain genomes for metagenomic binning, comparative biology and taxonomic classification.</title>
        <authorList>
            <person name="Goeker M."/>
        </authorList>
    </citation>
    <scope>NUCLEOTIDE SEQUENCE [LARGE SCALE GENOMIC DNA]</scope>
    <source>
        <strain evidence="1 2">DSM 26537</strain>
    </source>
</reference>
<dbReference type="AlphaFoldDB" id="A0A3N1XSF7"/>
<protein>
    <submittedName>
        <fullName evidence="1">Uncharacterized protein</fullName>
    </submittedName>
</protein>
<dbReference type="Proteomes" id="UP000273083">
    <property type="component" value="Unassembled WGS sequence"/>
</dbReference>
<dbReference type="EMBL" id="RJVG01000003">
    <property type="protein sequence ID" value="ROR29178.1"/>
    <property type="molecule type" value="Genomic_DNA"/>
</dbReference>
<proteinExistence type="predicted"/>
<comment type="caution">
    <text evidence="1">The sequence shown here is derived from an EMBL/GenBank/DDBJ whole genome shotgun (WGS) entry which is preliminary data.</text>
</comment>
<organism evidence="1 2">
    <name type="scientific">Mobilisporobacter senegalensis</name>
    <dbReference type="NCBI Taxonomy" id="1329262"/>
    <lineage>
        <taxon>Bacteria</taxon>
        <taxon>Bacillati</taxon>
        <taxon>Bacillota</taxon>
        <taxon>Clostridia</taxon>
        <taxon>Lachnospirales</taxon>
        <taxon>Lachnospiraceae</taxon>
        <taxon>Mobilisporobacter</taxon>
    </lineage>
</organism>
<evidence type="ECO:0000313" key="2">
    <source>
        <dbReference type="Proteomes" id="UP000273083"/>
    </source>
</evidence>